<reference evidence="3" key="1">
    <citation type="journal article" date="2018" name="Gigascience">
        <title>Genome assembly of the Pink Ipe (Handroanthus impetiginosus, Bignoniaceae), a highly valued, ecologically keystone Neotropical timber forest tree.</title>
        <authorList>
            <person name="Silva-Junior O.B."/>
            <person name="Grattapaglia D."/>
            <person name="Novaes E."/>
            <person name="Collevatti R.G."/>
        </authorList>
    </citation>
    <scope>NUCLEOTIDE SEQUENCE [LARGE SCALE GENOMIC DNA]</scope>
    <source>
        <strain evidence="3">cv. UFG-1</strain>
    </source>
</reference>
<sequence length="402" mass="45778">MDGVEEEEEEGDKFHVFPNDEGDGFTGNLLQAMEGNQMAFGSQDQLCNPSSVDMQHISSTSSFFNSAGKRVIEHENHIDDNKRLRIAESWDPKPVDFGTCMEKIQQMAERARFFYVEKEQALEQSNMNQQILLNELQKRDNVIEHLHKTRVEEIQKKDSQIYRLERELYLMGNVLDGYRKAIKETQKAFAEYRERAQLPEETTYRDAGPGGLMLSVAEIERLRKKEEEEFKMNCLIIEHKMKEAENDYVSQFGGYLEKVDLLDKKLTGLEANAKELIELYAKLKTPQAEENVPEVAEPESALEAEEKVPEVEEPVPIPETIEKVPEVAEPLTQPALEAEEKAPEVEEPVPIPETIEKVPEVAEPLPEPALEAEEKAPEVEEPVPIPDTIEKVPEVAEPLPSE</sequence>
<keyword evidence="2" id="KW-0418">Kinase</keyword>
<feature type="region of interest" description="Disordered" evidence="1">
    <location>
        <begin position="1"/>
        <end position="20"/>
    </location>
</feature>
<keyword evidence="3" id="KW-1185">Reference proteome</keyword>
<dbReference type="Proteomes" id="UP000231279">
    <property type="component" value="Unassembled WGS sequence"/>
</dbReference>
<keyword evidence="2" id="KW-0723">Serine/threonine-protein kinase</keyword>
<feature type="region of interest" description="Disordered" evidence="1">
    <location>
        <begin position="287"/>
        <end position="353"/>
    </location>
</feature>
<keyword evidence="2" id="KW-0808">Transferase</keyword>
<accession>A0A2G9GQ66</accession>
<evidence type="ECO:0000313" key="2">
    <source>
        <dbReference type="EMBL" id="PIN07413.1"/>
    </source>
</evidence>
<dbReference type="GO" id="GO:0004674">
    <property type="term" value="F:protein serine/threonine kinase activity"/>
    <property type="evidence" value="ECO:0007669"/>
    <property type="project" value="UniProtKB-KW"/>
</dbReference>
<comment type="caution">
    <text evidence="2">The sequence shown here is derived from an EMBL/GenBank/DDBJ whole genome shotgun (WGS) entry which is preliminary data.</text>
</comment>
<dbReference type="EMBL" id="NKXS01004105">
    <property type="protein sequence ID" value="PIN07413.1"/>
    <property type="molecule type" value="Genomic_DNA"/>
</dbReference>
<dbReference type="OrthoDB" id="1935530at2759"/>
<dbReference type="STRING" id="429701.A0A2G9GQ66"/>
<dbReference type="AlphaFoldDB" id="A0A2G9GQ66"/>
<feature type="region of interest" description="Disordered" evidence="1">
    <location>
        <begin position="365"/>
        <end position="402"/>
    </location>
</feature>
<dbReference type="EC" id="2.7.11.1" evidence="2"/>
<name>A0A2G9GQ66_9LAMI</name>
<organism evidence="2 3">
    <name type="scientific">Handroanthus impetiginosus</name>
    <dbReference type="NCBI Taxonomy" id="429701"/>
    <lineage>
        <taxon>Eukaryota</taxon>
        <taxon>Viridiplantae</taxon>
        <taxon>Streptophyta</taxon>
        <taxon>Embryophyta</taxon>
        <taxon>Tracheophyta</taxon>
        <taxon>Spermatophyta</taxon>
        <taxon>Magnoliopsida</taxon>
        <taxon>eudicotyledons</taxon>
        <taxon>Gunneridae</taxon>
        <taxon>Pentapetalae</taxon>
        <taxon>asterids</taxon>
        <taxon>lamiids</taxon>
        <taxon>Lamiales</taxon>
        <taxon>Bignoniaceae</taxon>
        <taxon>Crescentiina</taxon>
        <taxon>Tabebuia alliance</taxon>
        <taxon>Handroanthus</taxon>
    </lineage>
</organism>
<dbReference type="PANTHER" id="PTHR35120:SF2">
    <property type="entry name" value="AMINOTRANSFERASE-LIKE PLANT MOBILE DOMAIN-CONTAINING PROTEIN"/>
    <property type="match status" value="1"/>
</dbReference>
<evidence type="ECO:0000313" key="3">
    <source>
        <dbReference type="Proteomes" id="UP000231279"/>
    </source>
</evidence>
<protein>
    <submittedName>
        <fullName evidence="2">Non-specific serine/threonine protein kinase</fullName>
        <ecNumber evidence="2">2.7.11.1</ecNumber>
    </submittedName>
</protein>
<proteinExistence type="predicted"/>
<evidence type="ECO:0000256" key="1">
    <source>
        <dbReference type="SAM" id="MobiDB-lite"/>
    </source>
</evidence>
<gene>
    <name evidence="2" type="ORF">CDL12_20024</name>
</gene>
<feature type="compositionally biased region" description="Acidic residues" evidence="1">
    <location>
        <begin position="1"/>
        <end position="11"/>
    </location>
</feature>
<dbReference type="PANTHER" id="PTHR35120">
    <property type="entry name" value="HISTONE ACETYLTRANSFERASE KAT6B-LIKE"/>
    <property type="match status" value="1"/>
</dbReference>